<comment type="similarity">
    <text evidence="1">Belongs to the eukaryotic ribosomal protein eL33 family.</text>
</comment>
<dbReference type="PANTHER" id="PTHR10902">
    <property type="entry name" value="60S RIBOSOMAL PROTEIN L35A"/>
    <property type="match status" value="1"/>
</dbReference>
<dbReference type="SUPFAM" id="SSF50447">
    <property type="entry name" value="Translation proteins"/>
    <property type="match status" value="1"/>
</dbReference>
<dbReference type="STRING" id="10195.A0A3M7Q5B3"/>
<dbReference type="GO" id="GO:1990904">
    <property type="term" value="C:ribonucleoprotein complex"/>
    <property type="evidence" value="ECO:0007669"/>
    <property type="project" value="UniProtKB-KW"/>
</dbReference>
<dbReference type="Gene3D" id="2.40.10.190">
    <property type="entry name" value="translation elongation factor selb, chain A, domain 4"/>
    <property type="match status" value="1"/>
</dbReference>
<dbReference type="GO" id="GO:0006412">
    <property type="term" value="P:translation"/>
    <property type="evidence" value="ECO:0007669"/>
    <property type="project" value="InterPro"/>
</dbReference>
<keyword evidence="7" id="KW-1185">Reference proteome</keyword>
<evidence type="ECO:0000256" key="4">
    <source>
        <dbReference type="ARBA" id="ARBA00035228"/>
    </source>
</evidence>
<comment type="caution">
    <text evidence="6">The sequence shown here is derived from an EMBL/GenBank/DDBJ whole genome shotgun (WGS) entry which is preliminary data.</text>
</comment>
<proteinExistence type="inferred from homology"/>
<dbReference type="GO" id="GO:0005840">
    <property type="term" value="C:ribosome"/>
    <property type="evidence" value="ECO:0007669"/>
    <property type="project" value="UniProtKB-KW"/>
</dbReference>
<gene>
    <name evidence="6" type="ORF">BpHYR1_029083</name>
</gene>
<dbReference type="Proteomes" id="UP000276133">
    <property type="component" value="Unassembled WGS sequence"/>
</dbReference>
<name>A0A3M7Q5B3_BRAPC</name>
<sequence length="124" mass="14208">MSSKSKVNSRLYVKAVFTGYRRSHRIQHENTALLKVDGVQNQQDAHFYLGKRCAFVYRAKNKTAIAGRKEKKANHLRVIWGKVTRPHGNSGAVRAQFRRNLPSKAIGRRVRVMLYPSTFNPSIN</sequence>
<dbReference type="GO" id="GO:0003735">
    <property type="term" value="F:structural constituent of ribosome"/>
    <property type="evidence" value="ECO:0007669"/>
    <property type="project" value="InterPro"/>
</dbReference>
<dbReference type="InterPro" id="IPR009000">
    <property type="entry name" value="Transl_B-barrel_sf"/>
</dbReference>
<dbReference type="OrthoDB" id="1166329at2759"/>
<protein>
    <recommendedName>
        <fullName evidence="4">Large ribosomal subunit protein eL33</fullName>
    </recommendedName>
    <alternativeName>
        <fullName evidence="5">60S ribosomal protein L35a</fullName>
    </alternativeName>
</protein>
<reference evidence="6 7" key="1">
    <citation type="journal article" date="2018" name="Sci. Rep.">
        <title>Genomic signatures of local adaptation to the degree of environmental predictability in rotifers.</title>
        <authorList>
            <person name="Franch-Gras L."/>
            <person name="Hahn C."/>
            <person name="Garcia-Roger E.M."/>
            <person name="Carmona M.J."/>
            <person name="Serra M."/>
            <person name="Gomez A."/>
        </authorList>
    </citation>
    <scope>NUCLEOTIDE SEQUENCE [LARGE SCALE GENOMIC DNA]</scope>
    <source>
        <strain evidence="6">HYR1</strain>
    </source>
</reference>
<dbReference type="InterPro" id="IPR001780">
    <property type="entry name" value="Ribosomal_eL33"/>
</dbReference>
<dbReference type="FunFam" id="2.40.10.190:FF:000001">
    <property type="entry name" value="60S ribosomal protein L35a"/>
    <property type="match status" value="1"/>
</dbReference>
<organism evidence="6 7">
    <name type="scientific">Brachionus plicatilis</name>
    <name type="common">Marine rotifer</name>
    <name type="synonym">Brachionus muelleri</name>
    <dbReference type="NCBI Taxonomy" id="10195"/>
    <lineage>
        <taxon>Eukaryota</taxon>
        <taxon>Metazoa</taxon>
        <taxon>Spiralia</taxon>
        <taxon>Gnathifera</taxon>
        <taxon>Rotifera</taxon>
        <taxon>Eurotatoria</taxon>
        <taxon>Monogononta</taxon>
        <taxon>Pseudotrocha</taxon>
        <taxon>Ploima</taxon>
        <taxon>Brachionidae</taxon>
        <taxon>Brachionus</taxon>
    </lineage>
</organism>
<keyword evidence="3" id="KW-0687">Ribonucleoprotein</keyword>
<evidence type="ECO:0000256" key="3">
    <source>
        <dbReference type="ARBA" id="ARBA00023274"/>
    </source>
</evidence>
<accession>A0A3M7Q5B3</accession>
<evidence type="ECO:0000313" key="6">
    <source>
        <dbReference type="EMBL" id="RNA06191.1"/>
    </source>
</evidence>
<dbReference type="InterPro" id="IPR038661">
    <property type="entry name" value="Ribosomal_eL33_sf"/>
</dbReference>
<dbReference type="HAMAP" id="MF_00573">
    <property type="entry name" value="Ribosomal_eL33"/>
    <property type="match status" value="1"/>
</dbReference>
<dbReference type="PROSITE" id="PS01105">
    <property type="entry name" value="RIBOSOMAL_L35AE"/>
    <property type="match status" value="1"/>
</dbReference>
<dbReference type="EMBL" id="REGN01007460">
    <property type="protein sequence ID" value="RNA06191.1"/>
    <property type="molecule type" value="Genomic_DNA"/>
</dbReference>
<dbReference type="InterPro" id="IPR018266">
    <property type="entry name" value="Ribosomal_eL33_CS"/>
</dbReference>
<evidence type="ECO:0000313" key="7">
    <source>
        <dbReference type="Proteomes" id="UP000276133"/>
    </source>
</evidence>
<evidence type="ECO:0000256" key="5">
    <source>
        <dbReference type="ARBA" id="ARBA00035530"/>
    </source>
</evidence>
<dbReference type="Pfam" id="PF01247">
    <property type="entry name" value="Ribosomal_L35Ae"/>
    <property type="match status" value="1"/>
</dbReference>
<evidence type="ECO:0000256" key="1">
    <source>
        <dbReference type="ARBA" id="ARBA00009269"/>
    </source>
</evidence>
<evidence type="ECO:0000256" key="2">
    <source>
        <dbReference type="ARBA" id="ARBA00022980"/>
    </source>
</evidence>
<keyword evidence="2" id="KW-0689">Ribosomal protein</keyword>
<dbReference type="AlphaFoldDB" id="A0A3M7Q5B3"/>